<dbReference type="PROSITE" id="PS51406">
    <property type="entry name" value="FIBRINOGEN_C_2"/>
    <property type="match status" value="1"/>
</dbReference>
<accession>A0A6B0UXL8</accession>
<dbReference type="NCBIfam" id="NF040941">
    <property type="entry name" value="GGGWT_bact"/>
    <property type="match status" value="1"/>
</dbReference>
<dbReference type="AlphaFoldDB" id="A0A6B0UXL8"/>
<dbReference type="InterPro" id="IPR014716">
    <property type="entry name" value="Fibrinogen_a/b/g_C_1"/>
</dbReference>
<feature type="domain" description="Fibrinogen C-terminal" evidence="1">
    <location>
        <begin position="47"/>
        <end position="129"/>
    </location>
</feature>
<sequence length="155" mass="17687">MFIAVLFIPAVAGNVFMESSFRRVPEITERQHGPRKTYLLFDPCNTNKPGNRIVSCSQIQRKENSTSGEFQIYPLNSPVNVTCDMTSDGGGWTVIQRRTQKEVSEASFEKDLGHYERGFKTKGKGFWIGKYKYINPCELASQKRQPSPCAHNNRY</sequence>
<dbReference type="GO" id="GO:0005615">
    <property type="term" value="C:extracellular space"/>
    <property type="evidence" value="ECO:0007669"/>
    <property type="project" value="TreeGrafter"/>
</dbReference>
<dbReference type="Pfam" id="PF00147">
    <property type="entry name" value="Fibrinogen_C"/>
    <property type="match status" value="1"/>
</dbReference>
<dbReference type="InterPro" id="IPR050373">
    <property type="entry name" value="Fibrinogen_C-term_domain"/>
</dbReference>
<proteinExistence type="predicted"/>
<evidence type="ECO:0000259" key="1">
    <source>
        <dbReference type="PROSITE" id="PS51406"/>
    </source>
</evidence>
<evidence type="ECO:0000313" key="2">
    <source>
        <dbReference type="EMBL" id="MXU93978.1"/>
    </source>
</evidence>
<protein>
    <submittedName>
        <fullName evidence="2">Putative ficolin/ixoderin</fullName>
    </submittedName>
</protein>
<reference evidence="2" key="1">
    <citation type="submission" date="2019-12" db="EMBL/GenBank/DDBJ databases">
        <title>An insight into the sialome of adult female Ixodes ricinus ticks feeding for 6 days.</title>
        <authorList>
            <person name="Perner J."/>
            <person name="Ribeiro J.M.C."/>
        </authorList>
    </citation>
    <scope>NUCLEOTIDE SEQUENCE</scope>
    <source>
        <strain evidence="2">Semi-engorged</strain>
        <tissue evidence="2">Salivary glands</tissue>
    </source>
</reference>
<dbReference type="EMBL" id="GIFC01011895">
    <property type="protein sequence ID" value="MXU93978.1"/>
    <property type="molecule type" value="Transcribed_RNA"/>
</dbReference>
<dbReference type="Gene3D" id="3.90.215.10">
    <property type="entry name" value="Gamma Fibrinogen, chain A, domain 1"/>
    <property type="match status" value="1"/>
</dbReference>
<dbReference type="PANTHER" id="PTHR19143">
    <property type="entry name" value="FIBRINOGEN/TENASCIN/ANGIOPOEITIN"/>
    <property type="match status" value="1"/>
</dbReference>
<name>A0A6B0UXL8_IXORI</name>
<dbReference type="InterPro" id="IPR036056">
    <property type="entry name" value="Fibrinogen-like_C"/>
</dbReference>
<dbReference type="SUPFAM" id="SSF56496">
    <property type="entry name" value="Fibrinogen C-terminal domain-like"/>
    <property type="match status" value="1"/>
</dbReference>
<organism evidence="2">
    <name type="scientific">Ixodes ricinus</name>
    <name type="common">Common tick</name>
    <name type="synonym">Acarus ricinus</name>
    <dbReference type="NCBI Taxonomy" id="34613"/>
    <lineage>
        <taxon>Eukaryota</taxon>
        <taxon>Metazoa</taxon>
        <taxon>Ecdysozoa</taxon>
        <taxon>Arthropoda</taxon>
        <taxon>Chelicerata</taxon>
        <taxon>Arachnida</taxon>
        <taxon>Acari</taxon>
        <taxon>Parasitiformes</taxon>
        <taxon>Ixodida</taxon>
        <taxon>Ixodoidea</taxon>
        <taxon>Ixodidae</taxon>
        <taxon>Ixodinae</taxon>
        <taxon>Ixodes</taxon>
    </lineage>
</organism>
<dbReference type="InterPro" id="IPR002181">
    <property type="entry name" value="Fibrinogen_a/b/g_C_dom"/>
</dbReference>